<proteinExistence type="predicted"/>
<protein>
    <submittedName>
        <fullName evidence="3">Uncharacterized protein LOC113517192 isoform X1</fullName>
    </submittedName>
</protein>
<dbReference type="GeneID" id="113517192"/>
<keyword evidence="2" id="KW-1185">Reference proteome</keyword>
<keyword evidence="1" id="KW-0732">Signal</keyword>
<name>A0ABM3MUT2_GALME</name>
<reference evidence="3" key="1">
    <citation type="submission" date="2025-08" db="UniProtKB">
        <authorList>
            <consortium name="RefSeq"/>
        </authorList>
    </citation>
    <scope>IDENTIFICATION</scope>
    <source>
        <tissue evidence="3">Whole larvae</tissue>
    </source>
</reference>
<feature type="chain" id="PRO_5047082171" evidence="1">
    <location>
        <begin position="19"/>
        <end position="165"/>
    </location>
</feature>
<sequence>MSGAKFVIVLSCVALVSGYPNYYETKTFRVGIEYDQSLPMHGGSDRFRHRNNYDPFFVTVTTEARDGYVITFLDVSATIDGLGEVTFNMVKGQTGSKTMVFQLVSNHSDFLTYDYLCYGMKEEDYKKVANVITVPLPNNGHRLLHSCLSILLISLCRIILGNFIS</sequence>
<evidence type="ECO:0000313" key="2">
    <source>
        <dbReference type="Proteomes" id="UP001652740"/>
    </source>
</evidence>
<dbReference type="Proteomes" id="UP001652740">
    <property type="component" value="Unplaced"/>
</dbReference>
<accession>A0ABM3MUT2</accession>
<evidence type="ECO:0000256" key="1">
    <source>
        <dbReference type="SAM" id="SignalP"/>
    </source>
</evidence>
<organism evidence="2 3">
    <name type="scientific">Galleria mellonella</name>
    <name type="common">Greater wax moth</name>
    <dbReference type="NCBI Taxonomy" id="7137"/>
    <lineage>
        <taxon>Eukaryota</taxon>
        <taxon>Metazoa</taxon>
        <taxon>Ecdysozoa</taxon>
        <taxon>Arthropoda</taxon>
        <taxon>Hexapoda</taxon>
        <taxon>Insecta</taxon>
        <taxon>Pterygota</taxon>
        <taxon>Neoptera</taxon>
        <taxon>Endopterygota</taxon>
        <taxon>Lepidoptera</taxon>
        <taxon>Glossata</taxon>
        <taxon>Ditrysia</taxon>
        <taxon>Pyraloidea</taxon>
        <taxon>Pyralidae</taxon>
        <taxon>Galleriinae</taxon>
        <taxon>Galleria</taxon>
    </lineage>
</organism>
<gene>
    <name evidence="3" type="primary">LOC113517192</name>
</gene>
<feature type="signal peptide" evidence="1">
    <location>
        <begin position="1"/>
        <end position="18"/>
    </location>
</feature>
<dbReference type="RefSeq" id="XP_052755117.1">
    <property type="nucleotide sequence ID" value="XM_052899157.1"/>
</dbReference>
<evidence type="ECO:0000313" key="3">
    <source>
        <dbReference type="RefSeq" id="XP_052755117.1"/>
    </source>
</evidence>